<evidence type="ECO:0000313" key="11">
    <source>
        <dbReference type="EMBL" id="MBM6920764.1"/>
    </source>
</evidence>
<keyword evidence="12" id="KW-1185">Reference proteome</keyword>
<evidence type="ECO:0000256" key="6">
    <source>
        <dbReference type="ARBA" id="ARBA00022989"/>
    </source>
</evidence>
<keyword evidence="6 9" id="KW-1133">Transmembrane helix</keyword>
<feature type="transmembrane region" description="Helical" evidence="9">
    <location>
        <begin position="50"/>
        <end position="71"/>
    </location>
</feature>
<keyword evidence="4 9" id="KW-0812">Transmembrane</keyword>
<protein>
    <recommendedName>
        <fullName evidence="9">Protein translocase subunit SecE</fullName>
    </recommendedName>
</protein>
<keyword evidence="2 9" id="KW-0813">Transport</keyword>
<dbReference type="GO" id="GO:0006605">
    <property type="term" value="P:protein targeting"/>
    <property type="evidence" value="ECO:0007669"/>
    <property type="project" value="UniProtKB-UniRule"/>
</dbReference>
<evidence type="ECO:0000256" key="5">
    <source>
        <dbReference type="ARBA" id="ARBA00022927"/>
    </source>
</evidence>
<dbReference type="GO" id="GO:0065002">
    <property type="term" value="P:intracellular protein transmembrane transport"/>
    <property type="evidence" value="ECO:0007669"/>
    <property type="project" value="UniProtKB-UniRule"/>
</dbReference>
<accession>A0A938X8U4</accession>
<evidence type="ECO:0000256" key="9">
    <source>
        <dbReference type="HAMAP-Rule" id="MF_00422"/>
    </source>
</evidence>
<dbReference type="Pfam" id="PF00584">
    <property type="entry name" value="SecE"/>
    <property type="match status" value="1"/>
</dbReference>
<feature type="compositionally biased region" description="Basic and acidic residues" evidence="10">
    <location>
        <begin position="10"/>
        <end position="20"/>
    </location>
</feature>
<evidence type="ECO:0000256" key="10">
    <source>
        <dbReference type="SAM" id="MobiDB-lite"/>
    </source>
</evidence>
<evidence type="ECO:0000313" key="12">
    <source>
        <dbReference type="Proteomes" id="UP000774750"/>
    </source>
</evidence>
<evidence type="ECO:0000256" key="8">
    <source>
        <dbReference type="ARBA" id="ARBA00023136"/>
    </source>
</evidence>
<evidence type="ECO:0000256" key="1">
    <source>
        <dbReference type="ARBA" id="ARBA00004370"/>
    </source>
</evidence>
<dbReference type="EMBL" id="JACJKY010000008">
    <property type="protein sequence ID" value="MBM6920764.1"/>
    <property type="molecule type" value="Genomic_DNA"/>
</dbReference>
<evidence type="ECO:0000256" key="4">
    <source>
        <dbReference type="ARBA" id="ARBA00022692"/>
    </source>
</evidence>
<dbReference type="NCBIfam" id="TIGR00964">
    <property type="entry name" value="secE_bact"/>
    <property type="match status" value="1"/>
</dbReference>
<dbReference type="GO" id="GO:0009306">
    <property type="term" value="P:protein secretion"/>
    <property type="evidence" value="ECO:0007669"/>
    <property type="project" value="UniProtKB-UniRule"/>
</dbReference>
<comment type="function">
    <text evidence="9">Essential subunit of the Sec protein translocation channel SecYEG. Clamps together the 2 halves of SecY. May contact the channel plug during translocation.</text>
</comment>
<sequence length="83" mass="9614">MSNEKTTQTKPEKAKSDKAKKPSFFSKVGRYFRDLKSEFKKIVWPSKKQIINNTVVVLICMAITGVAIWILDWAFINLFALIY</sequence>
<gene>
    <name evidence="9 11" type="primary">secE</name>
    <name evidence="11" type="ORF">H6A12_06325</name>
</gene>
<keyword evidence="7 9" id="KW-0811">Translocation</keyword>
<evidence type="ECO:0000256" key="2">
    <source>
        <dbReference type="ARBA" id="ARBA00022448"/>
    </source>
</evidence>
<dbReference type="PANTHER" id="PTHR33910:SF1">
    <property type="entry name" value="PROTEIN TRANSLOCASE SUBUNIT SECE"/>
    <property type="match status" value="1"/>
</dbReference>
<dbReference type="Gene3D" id="1.20.5.1030">
    <property type="entry name" value="Preprotein translocase secy subunit"/>
    <property type="match status" value="1"/>
</dbReference>
<reference evidence="11" key="1">
    <citation type="submission" date="2020-08" db="EMBL/GenBank/DDBJ databases">
        <authorList>
            <person name="Cejkova D."/>
            <person name="Kubasova T."/>
            <person name="Jahodarova E."/>
            <person name="Rychlik I."/>
        </authorList>
    </citation>
    <scope>NUCLEOTIDE SEQUENCE</scope>
    <source>
        <strain evidence="11">An559</strain>
    </source>
</reference>
<dbReference type="Proteomes" id="UP000774750">
    <property type="component" value="Unassembled WGS sequence"/>
</dbReference>
<dbReference type="HAMAP" id="MF_00422">
    <property type="entry name" value="SecE"/>
    <property type="match status" value="1"/>
</dbReference>
<evidence type="ECO:0000256" key="3">
    <source>
        <dbReference type="ARBA" id="ARBA00022475"/>
    </source>
</evidence>
<dbReference type="RefSeq" id="WP_204446005.1">
    <property type="nucleotide sequence ID" value="NZ_JACJKY010000008.1"/>
</dbReference>
<feature type="region of interest" description="Disordered" evidence="10">
    <location>
        <begin position="1"/>
        <end position="21"/>
    </location>
</feature>
<keyword evidence="5 9" id="KW-0653">Protein transport</keyword>
<dbReference type="GO" id="GO:0043952">
    <property type="term" value="P:protein transport by the Sec complex"/>
    <property type="evidence" value="ECO:0007669"/>
    <property type="project" value="UniProtKB-UniRule"/>
</dbReference>
<reference evidence="11" key="2">
    <citation type="journal article" date="2021" name="Sci. Rep.">
        <title>The distribution of antibiotic resistance genes in chicken gut microbiota commensals.</title>
        <authorList>
            <person name="Juricova H."/>
            <person name="Matiasovicova J."/>
            <person name="Kubasova T."/>
            <person name="Cejkova D."/>
            <person name="Rychlik I."/>
        </authorList>
    </citation>
    <scope>NUCLEOTIDE SEQUENCE</scope>
    <source>
        <strain evidence="11">An559</strain>
    </source>
</reference>
<dbReference type="PRINTS" id="PR01650">
    <property type="entry name" value="SECETRNLCASE"/>
</dbReference>
<dbReference type="PROSITE" id="PS01067">
    <property type="entry name" value="SECE_SEC61G"/>
    <property type="match status" value="1"/>
</dbReference>
<keyword evidence="3 9" id="KW-1003">Cell membrane</keyword>
<proteinExistence type="inferred from homology"/>
<dbReference type="GO" id="GO:0008320">
    <property type="term" value="F:protein transmembrane transporter activity"/>
    <property type="evidence" value="ECO:0007669"/>
    <property type="project" value="UniProtKB-UniRule"/>
</dbReference>
<dbReference type="GO" id="GO:0005886">
    <property type="term" value="C:plasma membrane"/>
    <property type="evidence" value="ECO:0007669"/>
    <property type="project" value="UniProtKB-SubCell"/>
</dbReference>
<evidence type="ECO:0000256" key="7">
    <source>
        <dbReference type="ARBA" id="ARBA00023010"/>
    </source>
</evidence>
<dbReference type="AlphaFoldDB" id="A0A938X8U4"/>
<comment type="subcellular location">
    <subcellularLocation>
        <location evidence="9">Cell membrane</location>
        <topology evidence="9">Single-pass membrane protein</topology>
    </subcellularLocation>
    <subcellularLocation>
        <location evidence="1">Membrane</location>
    </subcellularLocation>
</comment>
<dbReference type="InterPro" id="IPR005807">
    <property type="entry name" value="SecE_bac"/>
</dbReference>
<organism evidence="11 12">
    <name type="scientific">Merdimmobilis hominis</name>
    <dbReference type="NCBI Taxonomy" id="2897707"/>
    <lineage>
        <taxon>Bacteria</taxon>
        <taxon>Bacillati</taxon>
        <taxon>Bacillota</taxon>
        <taxon>Clostridia</taxon>
        <taxon>Eubacteriales</taxon>
        <taxon>Oscillospiraceae</taxon>
        <taxon>Merdimmobilis</taxon>
    </lineage>
</organism>
<dbReference type="PANTHER" id="PTHR33910">
    <property type="entry name" value="PROTEIN TRANSLOCASE SUBUNIT SECE"/>
    <property type="match status" value="1"/>
</dbReference>
<name>A0A938X8U4_9FIRM</name>
<comment type="subunit">
    <text evidence="9">Component of the Sec protein translocase complex. Heterotrimer consisting of SecY, SecE and SecG subunits. The heterotrimers can form oligomers, although 1 heterotrimer is thought to be able to translocate proteins. Interacts with the ribosome. Interacts with SecDF, and other proteins may be involved. Interacts with SecA.</text>
</comment>
<comment type="caution">
    <text evidence="11">The sequence shown here is derived from an EMBL/GenBank/DDBJ whole genome shotgun (WGS) entry which is preliminary data.</text>
</comment>
<comment type="similarity">
    <text evidence="9">Belongs to the SecE/SEC61-gamma family.</text>
</comment>
<keyword evidence="8 9" id="KW-0472">Membrane</keyword>
<dbReference type="InterPro" id="IPR001901">
    <property type="entry name" value="Translocase_SecE/Sec61-g"/>
</dbReference>
<dbReference type="InterPro" id="IPR038379">
    <property type="entry name" value="SecE_sf"/>
</dbReference>